<dbReference type="RefSeq" id="WP_010011955.1">
    <property type="nucleotide sequence ID" value="NZ_AZCN01000017.1"/>
</dbReference>
<evidence type="ECO:0000313" key="6">
    <source>
        <dbReference type="Proteomes" id="UP000051181"/>
    </source>
</evidence>
<evidence type="ECO:0000259" key="4">
    <source>
        <dbReference type="PROSITE" id="PS51186"/>
    </source>
</evidence>
<organism evidence="5 6">
    <name type="scientific">Loigolactobacillus coryniformis subsp. coryniformis KCTC 3167 = DSM 20001</name>
    <dbReference type="NCBI Taxonomy" id="913848"/>
    <lineage>
        <taxon>Bacteria</taxon>
        <taxon>Bacillati</taxon>
        <taxon>Bacillota</taxon>
        <taxon>Bacilli</taxon>
        <taxon>Lactobacillales</taxon>
        <taxon>Lactobacillaceae</taxon>
        <taxon>Loigolactobacillus</taxon>
    </lineage>
</organism>
<name>A0A0R1F9J9_9LACO</name>
<dbReference type="AlphaFoldDB" id="A0A0R1F9J9"/>
<dbReference type="eggNOG" id="COG1670">
    <property type="taxonomic scope" value="Bacteria"/>
</dbReference>
<reference evidence="5 6" key="1">
    <citation type="journal article" date="2015" name="Genome Announc.">
        <title>Expanding the biotechnology potential of lactobacilli through comparative genomics of 213 strains and associated genera.</title>
        <authorList>
            <person name="Sun Z."/>
            <person name="Harris H.M."/>
            <person name="McCann A."/>
            <person name="Guo C."/>
            <person name="Argimon S."/>
            <person name="Zhang W."/>
            <person name="Yang X."/>
            <person name="Jeffery I.B."/>
            <person name="Cooney J.C."/>
            <person name="Kagawa T.F."/>
            <person name="Liu W."/>
            <person name="Song Y."/>
            <person name="Salvetti E."/>
            <person name="Wrobel A."/>
            <person name="Rasinkangas P."/>
            <person name="Parkhill J."/>
            <person name="Rea M.C."/>
            <person name="O'Sullivan O."/>
            <person name="Ritari J."/>
            <person name="Douillard F.P."/>
            <person name="Paul Ross R."/>
            <person name="Yang R."/>
            <person name="Briner A.E."/>
            <person name="Felis G.E."/>
            <person name="de Vos W.M."/>
            <person name="Barrangou R."/>
            <person name="Klaenhammer T.R."/>
            <person name="Caufield P.W."/>
            <person name="Cui Y."/>
            <person name="Zhang H."/>
            <person name="O'Toole P.W."/>
        </authorList>
    </citation>
    <scope>NUCLEOTIDE SEQUENCE [LARGE SCALE GENOMIC DNA]</scope>
    <source>
        <strain evidence="5 6">DSM 20001</strain>
    </source>
</reference>
<comment type="similarity">
    <text evidence="3">Belongs to the acetyltransferase family. RimJ subfamily.</text>
</comment>
<evidence type="ECO:0000256" key="1">
    <source>
        <dbReference type="ARBA" id="ARBA00022679"/>
    </source>
</evidence>
<accession>A0A0R1F9J9</accession>
<proteinExistence type="inferred from homology"/>
<sequence>MQTQAFARVLLPHYELRFLNTVPAKGVYALRHDTTIAAATGRSTDYDLTATMQYISRMLTGTQRGNYLMWGIMDRQTDEFYGLIQLWHFQKQTAEVGYEILSQWQRHGIMQEVLPQVAQLAFEQLDIKRLYAVTGEANLPSRRLLEKVGFQLDSNYHEKLYTFQQTELALVRYQLDAKK</sequence>
<protein>
    <submittedName>
        <fullName evidence="5">Alanine acetyl transferase</fullName>
    </submittedName>
</protein>
<evidence type="ECO:0000256" key="2">
    <source>
        <dbReference type="ARBA" id="ARBA00023315"/>
    </source>
</evidence>
<dbReference type="EMBL" id="AZCN01000017">
    <property type="protein sequence ID" value="KRK18351.1"/>
    <property type="molecule type" value="Genomic_DNA"/>
</dbReference>
<dbReference type="InterPro" id="IPR051531">
    <property type="entry name" value="N-acetyltransferase"/>
</dbReference>
<dbReference type="Gene3D" id="3.40.630.30">
    <property type="match status" value="1"/>
</dbReference>
<dbReference type="Pfam" id="PF13302">
    <property type="entry name" value="Acetyltransf_3"/>
    <property type="match status" value="1"/>
</dbReference>
<dbReference type="Proteomes" id="UP000051181">
    <property type="component" value="Unassembled WGS sequence"/>
</dbReference>
<dbReference type="GeneID" id="65917872"/>
<evidence type="ECO:0000256" key="3">
    <source>
        <dbReference type="ARBA" id="ARBA00038502"/>
    </source>
</evidence>
<gene>
    <name evidence="5" type="ORF">FD22_GL000620</name>
</gene>
<dbReference type="PATRIC" id="fig|913848.6.peg.638"/>
<dbReference type="GO" id="GO:0016747">
    <property type="term" value="F:acyltransferase activity, transferring groups other than amino-acyl groups"/>
    <property type="evidence" value="ECO:0007669"/>
    <property type="project" value="InterPro"/>
</dbReference>
<dbReference type="PANTHER" id="PTHR43792:SF8">
    <property type="entry name" value="[RIBOSOMAL PROTEIN US5]-ALANINE N-ACETYLTRANSFERASE"/>
    <property type="match status" value="1"/>
</dbReference>
<dbReference type="InterPro" id="IPR016181">
    <property type="entry name" value="Acyl_CoA_acyltransferase"/>
</dbReference>
<keyword evidence="1 5" id="KW-0808">Transferase</keyword>
<dbReference type="PROSITE" id="PS51186">
    <property type="entry name" value="GNAT"/>
    <property type="match status" value="1"/>
</dbReference>
<feature type="domain" description="N-acetyltransferase" evidence="4">
    <location>
        <begin position="14"/>
        <end position="178"/>
    </location>
</feature>
<dbReference type="PANTHER" id="PTHR43792">
    <property type="entry name" value="GNAT FAMILY, PUTATIVE (AFU_ORTHOLOGUE AFUA_3G00765)-RELATED-RELATED"/>
    <property type="match status" value="1"/>
</dbReference>
<dbReference type="InterPro" id="IPR000182">
    <property type="entry name" value="GNAT_dom"/>
</dbReference>
<comment type="caution">
    <text evidence="5">The sequence shown here is derived from an EMBL/GenBank/DDBJ whole genome shotgun (WGS) entry which is preliminary data.</text>
</comment>
<keyword evidence="2" id="KW-0012">Acyltransferase</keyword>
<dbReference type="SUPFAM" id="SSF55729">
    <property type="entry name" value="Acyl-CoA N-acyltransferases (Nat)"/>
    <property type="match status" value="1"/>
</dbReference>
<evidence type="ECO:0000313" key="5">
    <source>
        <dbReference type="EMBL" id="KRK18351.1"/>
    </source>
</evidence>